<dbReference type="VEuPathDB" id="AmoebaDB:NfTy_041480"/>
<dbReference type="VEuPathDB" id="AmoebaDB:NF0006400"/>
<evidence type="ECO:0000313" key="4">
    <source>
        <dbReference type="Proteomes" id="UP000444721"/>
    </source>
</evidence>
<proteinExistence type="predicted"/>
<sequence>MVLLRLKSLTCFKGDVQCDERGSKDQKSTTTCTTTTKEVISTLTHNSQKTSNNTLHGVISGTTKEIFSGHELTRKNDPTAQDGSSSSNQDETSLLELLQSIAHDSSSSTIDPKSNFTKNSTTSEDKNSLSLNLLNHNKEERLLNSELPLPKNKHGQEVSAQLFWTSLPPGNKFKKLNRKDNKRRVNEKNWEKIMPRTLMDAATLLYTYPQVVDQIKGTKEYGLALDWLSEFESYGTCHRLESHLSSFPNCGYIEQFIVNVVELGNAPFKIILEIWMREEIIAPSEENPKLFYINSGQLLEAQNVYSLKDPQGDEVDEKFIPTSSRNVEQLDASQLTLENYVHATKDVLREFLRNRMGSISNKIINHLKLIDLLRTSKKILECERDNISLEMDVLRNELAEIALQNKDATLSNSNKKKTVELTLKNYTQATSNSSRSFIRSQMGTISNDILNHLVKEELHQIIEKLLKGKETHDSLMSEMITLSDNNKERKAKSRNKNDKKTKGRKKKENDSDDEEESKKSKRKKNEDSNEKQTKKRK</sequence>
<feature type="coiled-coil region" evidence="1">
    <location>
        <begin position="377"/>
        <end position="404"/>
    </location>
</feature>
<feature type="region of interest" description="Disordered" evidence="2">
    <location>
        <begin position="103"/>
        <end position="128"/>
    </location>
</feature>
<protein>
    <submittedName>
        <fullName evidence="3">Uncharacterized protein</fullName>
    </submittedName>
</protein>
<feature type="compositionally biased region" description="Polar residues" evidence="2">
    <location>
        <begin position="103"/>
        <end position="122"/>
    </location>
</feature>
<dbReference type="Proteomes" id="UP000444721">
    <property type="component" value="Unassembled WGS sequence"/>
</dbReference>
<dbReference type="AlphaFoldDB" id="A0A6A5BVI6"/>
<feature type="compositionally biased region" description="Basic and acidic residues" evidence="2">
    <location>
        <begin position="524"/>
        <end position="537"/>
    </location>
</feature>
<keyword evidence="4" id="KW-1185">Reference proteome</keyword>
<dbReference type="OrthoDB" id="10519432at2759"/>
<evidence type="ECO:0000256" key="1">
    <source>
        <dbReference type="SAM" id="Coils"/>
    </source>
</evidence>
<organism evidence="3 4">
    <name type="scientific">Naegleria fowleri</name>
    <name type="common">Brain eating amoeba</name>
    <dbReference type="NCBI Taxonomy" id="5763"/>
    <lineage>
        <taxon>Eukaryota</taxon>
        <taxon>Discoba</taxon>
        <taxon>Heterolobosea</taxon>
        <taxon>Tetramitia</taxon>
        <taxon>Eutetramitia</taxon>
        <taxon>Vahlkampfiidae</taxon>
        <taxon>Naegleria</taxon>
    </lineage>
</organism>
<dbReference type="GeneID" id="68109680"/>
<comment type="caution">
    <text evidence="3">The sequence shown here is derived from an EMBL/GenBank/DDBJ whole genome shotgun (WGS) entry which is preliminary data.</text>
</comment>
<evidence type="ECO:0000313" key="3">
    <source>
        <dbReference type="EMBL" id="KAF0978642.1"/>
    </source>
</evidence>
<feature type="region of interest" description="Disordered" evidence="2">
    <location>
        <begin position="480"/>
        <end position="537"/>
    </location>
</feature>
<evidence type="ECO:0000256" key="2">
    <source>
        <dbReference type="SAM" id="MobiDB-lite"/>
    </source>
</evidence>
<gene>
    <name evidence="3" type="ORF">FDP41_002462</name>
</gene>
<reference evidence="3 4" key="1">
    <citation type="journal article" date="2019" name="Sci. Rep.">
        <title>Nanopore sequencing improves the draft genome of the human pathogenic amoeba Naegleria fowleri.</title>
        <authorList>
            <person name="Liechti N."/>
            <person name="Schurch N."/>
            <person name="Bruggmann R."/>
            <person name="Wittwer M."/>
        </authorList>
    </citation>
    <scope>NUCLEOTIDE SEQUENCE [LARGE SCALE GENOMIC DNA]</scope>
    <source>
        <strain evidence="3 4">ATCC 30894</strain>
    </source>
</reference>
<dbReference type="VEuPathDB" id="AmoebaDB:FDP41_002462"/>
<keyword evidence="1" id="KW-0175">Coiled coil</keyword>
<accession>A0A6A5BVI6</accession>
<dbReference type="EMBL" id="VFQX01000029">
    <property type="protein sequence ID" value="KAF0978642.1"/>
    <property type="molecule type" value="Genomic_DNA"/>
</dbReference>
<name>A0A6A5BVI6_NAEFO</name>
<dbReference type="RefSeq" id="XP_044563355.1">
    <property type="nucleotide sequence ID" value="XM_044705659.1"/>
</dbReference>